<keyword evidence="3 5" id="KW-1133">Transmembrane helix</keyword>
<evidence type="ECO:0000256" key="1">
    <source>
        <dbReference type="ARBA" id="ARBA00004141"/>
    </source>
</evidence>
<feature type="domain" description="NfeD-like C-terminal" evidence="6">
    <location>
        <begin position="95"/>
        <end position="149"/>
    </location>
</feature>
<dbReference type="InterPro" id="IPR052165">
    <property type="entry name" value="Membrane_assoc_protease"/>
</dbReference>
<evidence type="ECO:0000313" key="8">
    <source>
        <dbReference type="Proteomes" id="UP001143330"/>
    </source>
</evidence>
<dbReference type="Proteomes" id="UP001143330">
    <property type="component" value="Unassembled WGS sequence"/>
</dbReference>
<comment type="caution">
    <text evidence="7">The sequence shown here is derived from an EMBL/GenBank/DDBJ whole genome shotgun (WGS) entry which is preliminary data.</text>
</comment>
<reference evidence="7" key="2">
    <citation type="submission" date="2023-01" db="EMBL/GenBank/DDBJ databases">
        <authorList>
            <person name="Sun Q."/>
            <person name="Evtushenko L."/>
        </authorList>
    </citation>
    <scope>NUCLEOTIDE SEQUENCE</scope>
    <source>
        <strain evidence="7">VKM B-2789</strain>
    </source>
</reference>
<dbReference type="PANTHER" id="PTHR33507">
    <property type="entry name" value="INNER MEMBRANE PROTEIN YBBJ"/>
    <property type="match status" value="1"/>
</dbReference>
<keyword evidence="2 5" id="KW-0812">Transmembrane</keyword>
<keyword evidence="8" id="KW-1185">Reference proteome</keyword>
<feature type="transmembrane region" description="Helical" evidence="5">
    <location>
        <begin position="14"/>
        <end position="30"/>
    </location>
</feature>
<dbReference type="InterPro" id="IPR002810">
    <property type="entry name" value="NfeD-like_C"/>
</dbReference>
<comment type="subcellular location">
    <subcellularLocation>
        <location evidence="1">Membrane</location>
        <topology evidence="1">Multi-pass membrane protein</topology>
    </subcellularLocation>
</comment>
<proteinExistence type="predicted"/>
<sequence>MAVLAEIGREIGNWIWFIIAGLLLLGELLLPGAQLIWLGVAALATGLVVPLLEIGWQGQLVLYAVLAFVTLLLGRRMFPRGPKASDRPFLNRRTEALIGRAFVLREPIAGGVGQVRVDDTVWRVMGEDCPAGARVVVTGIDGATLTVRPEGTAA</sequence>
<reference evidence="7" key="1">
    <citation type="journal article" date="2014" name="Int. J. Syst. Evol. Microbiol.">
        <title>Complete genome sequence of Corynebacterium casei LMG S-19264T (=DSM 44701T), isolated from a smear-ripened cheese.</title>
        <authorList>
            <consortium name="US DOE Joint Genome Institute (JGI-PGF)"/>
            <person name="Walter F."/>
            <person name="Albersmeier A."/>
            <person name="Kalinowski J."/>
            <person name="Ruckert C."/>
        </authorList>
    </citation>
    <scope>NUCLEOTIDE SEQUENCE</scope>
    <source>
        <strain evidence="7">VKM B-2789</strain>
    </source>
</reference>
<dbReference type="PANTHER" id="PTHR33507:SF3">
    <property type="entry name" value="INNER MEMBRANE PROTEIN YBBJ"/>
    <property type="match status" value="1"/>
</dbReference>
<evidence type="ECO:0000256" key="3">
    <source>
        <dbReference type="ARBA" id="ARBA00022989"/>
    </source>
</evidence>
<dbReference type="GO" id="GO:0005886">
    <property type="term" value="C:plasma membrane"/>
    <property type="evidence" value="ECO:0007669"/>
    <property type="project" value="TreeGrafter"/>
</dbReference>
<dbReference type="RefSeq" id="WP_213361963.1">
    <property type="nucleotide sequence ID" value="NZ_BSFM01000001.1"/>
</dbReference>
<keyword evidence="4 5" id="KW-0472">Membrane</keyword>
<dbReference type="InterPro" id="IPR012340">
    <property type="entry name" value="NA-bd_OB-fold"/>
</dbReference>
<name>A0A9W6JV08_9HYPH</name>
<dbReference type="EMBL" id="BSFM01000001">
    <property type="protein sequence ID" value="GLK81953.1"/>
    <property type="molecule type" value="Genomic_DNA"/>
</dbReference>
<evidence type="ECO:0000259" key="6">
    <source>
        <dbReference type="Pfam" id="PF01957"/>
    </source>
</evidence>
<feature type="transmembrane region" description="Helical" evidence="5">
    <location>
        <begin position="60"/>
        <end position="78"/>
    </location>
</feature>
<evidence type="ECO:0000256" key="4">
    <source>
        <dbReference type="ARBA" id="ARBA00023136"/>
    </source>
</evidence>
<protein>
    <submittedName>
        <fullName evidence="7">Membrane protein</fullName>
    </submittedName>
</protein>
<gene>
    <name evidence="7" type="ORF">GCM10017653_00220</name>
</gene>
<evidence type="ECO:0000256" key="2">
    <source>
        <dbReference type="ARBA" id="ARBA00022692"/>
    </source>
</evidence>
<accession>A0A9W6JV08</accession>
<evidence type="ECO:0000313" key="7">
    <source>
        <dbReference type="EMBL" id="GLK81953.1"/>
    </source>
</evidence>
<dbReference type="AlphaFoldDB" id="A0A9W6JV08"/>
<evidence type="ECO:0000256" key="5">
    <source>
        <dbReference type="SAM" id="Phobius"/>
    </source>
</evidence>
<organism evidence="7 8">
    <name type="scientific">Ancylobacter defluvii</name>
    <dbReference type="NCBI Taxonomy" id="1282440"/>
    <lineage>
        <taxon>Bacteria</taxon>
        <taxon>Pseudomonadati</taxon>
        <taxon>Pseudomonadota</taxon>
        <taxon>Alphaproteobacteria</taxon>
        <taxon>Hyphomicrobiales</taxon>
        <taxon>Xanthobacteraceae</taxon>
        <taxon>Ancylobacter</taxon>
    </lineage>
</organism>
<dbReference type="Pfam" id="PF01957">
    <property type="entry name" value="NfeD"/>
    <property type="match status" value="1"/>
</dbReference>
<dbReference type="Gene3D" id="2.40.50.140">
    <property type="entry name" value="Nucleic acid-binding proteins"/>
    <property type="match status" value="1"/>
</dbReference>